<evidence type="ECO:0000259" key="2">
    <source>
        <dbReference type="PROSITE" id="PS50144"/>
    </source>
</evidence>
<accession>A0A6D2LCE5</accession>
<feature type="region of interest" description="Disordered" evidence="1">
    <location>
        <begin position="808"/>
        <end position="833"/>
    </location>
</feature>
<proteinExistence type="predicted"/>
<feature type="region of interest" description="Disordered" evidence="1">
    <location>
        <begin position="852"/>
        <end position="888"/>
    </location>
</feature>
<feature type="region of interest" description="Disordered" evidence="1">
    <location>
        <begin position="1026"/>
        <end position="1048"/>
    </location>
</feature>
<feature type="compositionally biased region" description="Basic and acidic residues" evidence="1">
    <location>
        <begin position="479"/>
        <end position="499"/>
    </location>
</feature>
<dbReference type="InterPro" id="IPR008974">
    <property type="entry name" value="TRAF-like"/>
</dbReference>
<dbReference type="Pfam" id="PF22486">
    <property type="entry name" value="MATH_2"/>
    <property type="match status" value="1"/>
</dbReference>
<dbReference type="PROSITE" id="PS50144">
    <property type="entry name" value="MATH"/>
    <property type="match status" value="1"/>
</dbReference>
<dbReference type="Gene3D" id="2.60.210.10">
    <property type="entry name" value="Apoptosis, Tumor Necrosis Factor Receptor Associated Protein 2, Chain A"/>
    <property type="match status" value="1"/>
</dbReference>
<feature type="compositionally biased region" description="Polar residues" evidence="1">
    <location>
        <begin position="561"/>
        <end position="600"/>
    </location>
</feature>
<dbReference type="SMART" id="SM00061">
    <property type="entry name" value="MATH"/>
    <property type="match status" value="1"/>
</dbReference>
<feature type="region of interest" description="Disordered" evidence="1">
    <location>
        <begin position="433"/>
        <end position="724"/>
    </location>
</feature>
<dbReference type="CDD" id="cd00121">
    <property type="entry name" value="MATH"/>
    <property type="match status" value="1"/>
</dbReference>
<feature type="region of interest" description="Disordered" evidence="1">
    <location>
        <begin position="1"/>
        <end position="55"/>
    </location>
</feature>
<dbReference type="InterPro" id="IPR002083">
    <property type="entry name" value="MATH/TRAF_dom"/>
</dbReference>
<feature type="compositionally biased region" description="Basic and acidic residues" evidence="1">
    <location>
        <begin position="352"/>
        <end position="367"/>
    </location>
</feature>
<protein>
    <recommendedName>
        <fullName evidence="2">MATH domain-containing protein</fullName>
    </recommendedName>
</protein>
<feature type="region of interest" description="Disordered" evidence="1">
    <location>
        <begin position="736"/>
        <end position="761"/>
    </location>
</feature>
<comment type="caution">
    <text evidence="3">The sequence shown here is derived from an EMBL/GenBank/DDBJ whole genome shotgun (WGS) entry which is preliminary data.</text>
</comment>
<feature type="compositionally biased region" description="Polar residues" evidence="1">
    <location>
        <begin position="878"/>
        <end position="888"/>
    </location>
</feature>
<dbReference type="PANTHER" id="PTHR47477:SF8">
    <property type="entry name" value="TNF RECEPTOR-ASSOCIATED FACTOR HOMOLOG 1A"/>
    <property type="match status" value="1"/>
</dbReference>
<gene>
    <name evidence="3" type="ORF">MERR_LOCUS44600</name>
</gene>
<feature type="compositionally biased region" description="Polar residues" evidence="1">
    <location>
        <begin position="810"/>
        <end position="825"/>
    </location>
</feature>
<dbReference type="EMBL" id="CACVBM020001684">
    <property type="protein sequence ID" value="CAA7057364.1"/>
    <property type="molecule type" value="Genomic_DNA"/>
</dbReference>
<feature type="compositionally biased region" description="Low complexity" evidence="1">
    <location>
        <begin position="852"/>
        <end position="877"/>
    </location>
</feature>
<dbReference type="PANTHER" id="PTHR47477">
    <property type="entry name" value="TNF RECEPTOR-ASSOCIATED FACTOR HOMOLOG 1A"/>
    <property type="match status" value="1"/>
</dbReference>
<feature type="region of interest" description="Disordered" evidence="1">
    <location>
        <begin position="351"/>
        <end position="384"/>
    </location>
</feature>
<dbReference type="InterPro" id="IPR055327">
    <property type="entry name" value="TRAF1A/B"/>
</dbReference>
<reference evidence="3" key="1">
    <citation type="submission" date="2020-01" db="EMBL/GenBank/DDBJ databases">
        <authorList>
            <person name="Mishra B."/>
        </authorList>
    </citation>
    <scope>NUCLEOTIDE SEQUENCE [LARGE SCALE GENOMIC DNA]</scope>
</reference>
<evidence type="ECO:0000313" key="3">
    <source>
        <dbReference type="EMBL" id="CAA7057364.1"/>
    </source>
</evidence>
<feature type="domain" description="MATH" evidence="2">
    <location>
        <begin position="68"/>
        <end position="191"/>
    </location>
</feature>
<feature type="region of interest" description="Disordered" evidence="1">
    <location>
        <begin position="958"/>
        <end position="982"/>
    </location>
</feature>
<feature type="compositionally biased region" description="Polar residues" evidence="1">
    <location>
        <begin position="710"/>
        <end position="724"/>
    </location>
</feature>
<feature type="compositionally biased region" description="Polar residues" evidence="1">
    <location>
        <begin position="36"/>
        <end position="45"/>
    </location>
</feature>
<keyword evidence="4" id="KW-1185">Reference proteome</keyword>
<dbReference type="SUPFAM" id="SSF49599">
    <property type="entry name" value="TRAF domain-like"/>
    <property type="match status" value="1"/>
</dbReference>
<dbReference type="Proteomes" id="UP000467841">
    <property type="component" value="Unassembled WGS sequence"/>
</dbReference>
<sequence>MSETTNEDSGAGRSVEGNSNGQRSQSEEALAEWRSSDQVENGTPSTSPPYWDIGDDDDDFGLKPSELFGRHTWKIEKFSEINKREIRGDVFEVGGYKWYILIYPQGCDVCNHLSLFLCVANHDKLLPGWSHFAQFTIAVVNTDPKNSKHSDTLHRFWKKEHDWGWKKFMELTKLEQGFIDKSGALTIKAQVQVIRERVDRPFRCLDCHYRRELVRVYLKNVEQNCSQFVEEKRSRLIRLIEDKAKWRSFSAFWLGLDQTSRRRMSREKRDVILKLVVKHFFIEKEVASTLVMDSLYSGWKALDGLTNYKKSRPRLADIEELPAPIVSVDKDMFVLVDDVLLLIQRAALEPLPPKDERGPQTRTKDGNAGEGFNNEATERDERRLTELGRRTMERFVLAHIFSSKIEAAYQEAIAWRRQEELIREEEEAWLAESEQKAKRGAAEKEKKSKKKQAKQKKNKNRGKDKKKEEKVSTQTQETFIEKEECVRAKAESSAEKPDTLEDVSDVSDSVDSSADRESSPVHWEIDTSEIHPPPSRDTTGEGGSSISIPNGIADRKCISTVDDSSSTCSNESIRSGVANGSSKGNASNCRSQKWLSNGKTQPGKVSDANSSTVDHTSRHASDPKNQNHSSEIRRVGDIDVVISHIREPESRGEPNPVSKVLTKEKSAAVLSPPRAAPAPWNLPSLEKAKPEKKVVSNVDAVPNKKPVSARSPSSGQASPSRDIQLQTLVPRADIQKTASPKPAAQPVQSMSRPVSAPIIPPKQAAPVISAVQTSTPSFARSMSSTGRLGSPPQSQTYIPQSYKHAIVGSSGFNHSSSQPTATSTLPPYSQPPPISVPINVGSWDVSSGGLLWTGGSSSNRDTTTTTTTTISGNHGTNPYNNTRMQSTSQFGRTAQSLVTDEFPHLDIINDLLEDEYGSMDSSVYGLPQRFNNPYTYHGGAGADIGISGRSRSYSDDGFHQSYGEYMPHSSSSSSSSPYGNGQIDGLVAQTQWQMANMDLSLLAMRNQEDAALGSASNYSYFNLDSSPNPNLSSGINGYRDFRPSSNGH</sequence>
<organism evidence="3 4">
    <name type="scientific">Microthlaspi erraticum</name>
    <dbReference type="NCBI Taxonomy" id="1685480"/>
    <lineage>
        <taxon>Eukaryota</taxon>
        <taxon>Viridiplantae</taxon>
        <taxon>Streptophyta</taxon>
        <taxon>Embryophyta</taxon>
        <taxon>Tracheophyta</taxon>
        <taxon>Spermatophyta</taxon>
        <taxon>Magnoliopsida</taxon>
        <taxon>eudicotyledons</taxon>
        <taxon>Gunneridae</taxon>
        <taxon>Pentapetalae</taxon>
        <taxon>rosids</taxon>
        <taxon>malvids</taxon>
        <taxon>Brassicales</taxon>
        <taxon>Brassicaceae</taxon>
        <taxon>Coluteocarpeae</taxon>
        <taxon>Microthlaspi</taxon>
    </lineage>
</organism>
<name>A0A6D2LCE5_9BRAS</name>
<evidence type="ECO:0000256" key="1">
    <source>
        <dbReference type="SAM" id="MobiDB-lite"/>
    </source>
</evidence>
<dbReference type="AlphaFoldDB" id="A0A6D2LCE5"/>
<feature type="compositionally biased region" description="Basic and acidic residues" evidence="1">
    <location>
        <begin position="513"/>
        <end position="529"/>
    </location>
</feature>
<dbReference type="OrthoDB" id="660257at2759"/>
<feature type="compositionally biased region" description="Basic and acidic residues" evidence="1">
    <location>
        <begin position="433"/>
        <end position="446"/>
    </location>
</feature>
<feature type="compositionally biased region" description="Basic residues" evidence="1">
    <location>
        <begin position="447"/>
        <end position="464"/>
    </location>
</feature>
<evidence type="ECO:0000313" key="4">
    <source>
        <dbReference type="Proteomes" id="UP000467841"/>
    </source>
</evidence>